<evidence type="ECO:0000313" key="2">
    <source>
        <dbReference type="EMBL" id="EXA29835.1"/>
    </source>
</evidence>
<protein>
    <submittedName>
        <fullName evidence="2">Uncharacterized protein</fullName>
    </submittedName>
</protein>
<gene>
    <name evidence="2" type="ORF">FOVG_18707</name>
</gene>
<dbReference type="OrthoDB" id="5084141at2759"/>
<reference evidence="2" key="1">
    <citation type="submission" date="2011-10" db="EMBL/GenBank/DDBJ databases">
        <title>The Genome Sequence of Fusarium oxysporum HDV247.</title>
        <authorList>
            <consortium name="The Broad Institute Genome Sequencing Platform"/>
            <person name="Ma L.-J."/>
            <person name="Gale L.R."/>
            <person name="Schwartz D.C."/>
            <person name="Zhou S."/>
            <person name="Corby-Kistler H."/>
            <person name="Young S.K."/>
            <person name="Zeng Q."/>
            <person name="Gargeya S."/>
            <person name="Fitzgerald M."/>
            <person name="Haas B."/>
            <person name="Abouelleil A."/>
            <person name="Alvarado L."/>
            <person name="Arachchi H.M."/>
            <person name="Berlin A."/>
            <person name="Brown A."/>
            <person name="Chapman S.B."/>
            <person name="Chen Z."/>
            <person name="Dunbar C."/>
            <person name="Freedman E."/>
            <person name="Gearin G."/>
            <person name="Goldberg J."/>
            <person name="Griggs A."/>
            <person name="Gujja S."/>
            <person name="Heiman D."/>
            <person name="Howarth C."/>
            <person name="Larson L."/>
            <person name="Lui A."/>
            <person name="MacDonald P.J.P."/>
            <person name="Montmayeur A."/>
            <person name="Murphy C."/>
            <person name="Neiman D."/>
            <person name="Pearson M."/>
            <person name="Priest M."/>
            <person name="Roberts A."/>
            <person name="Saif S."/>
            <person name="Shea T."/>
            <person name="Shenoy N."/>
            <person name="Sisk P."/>
            <person name="Stolte C."/>
            <person name="Sykes S."/>
            <person name="Wortman J."/>
            <person name="Nusbaum C."/>
            <person name="Birren B."/>
        </authorList>
    </citation>
    <scope>NUCLEOTIDE SEQUENCE [LARGE SCALE GENOMIC DNA]</scope>
    <source>
        <strain evidence="2">HDV247</strain>
    </source>
</reference>
<dbReference type="HOGENOM" id="CLU_163503_0_0_1"/>
<name>W9NPV4_FUSOX</name>
<dbReference type="EMBL" id="JH651083">
    <property type="protein sequence ID" value="EXA29835.1"/>
    <property type="molecule type" value="Genomic_DNA"/>
</dbReference>
<sequence length="115" mass="12380">MASAPSLAKDSATVRRRLLQANHTRNYRNRQKAIKDTTTANHQGELSSDAIALVAENELLELDNSSLPDTGGVEDNGPGPDTKEIEEDGIFACDTFTISNQEVDDPTISTIEPGP</sequence>
<organism evidence="2">
    <name type="scientific">Fusarium oxysporum f. sp. pisi HDV247</name>
    <dbReference type="NCBI Taxonomy" id="1080344"/>
    <lineage>
        <taxon>Eukaryota</taxon>
        <taxon>Fungi</taxon>
        <taxon>Dikarya</taxon>
        <taxon>Ascomycota</taxon>
        <taxon>Pezizomycotina</taxon>
        <taxon>Sordariomycetes</taxon>
        <taxon>Hypocreomycetidae</taxon>
        <taxon>Hypocreales</taxon>
        <taxon>Nectriaceae</taxon>
        <taxon>Fusarium</taxon>
        <taxon>Fusarium oxysporum species complex</taxon>
    </lineage>
</organism>
<reference evidence="2" key="2">
    <citation type="submission" date="2012-05" db="EMBL/GenBank/DDBJ databases">
        <title>Annotation of the Genome Sequence of Fusarium oxysporum HDV247.</title>
        <authorList>
            <consortium name="The Broad Institute Genomics Platform"/>
            <person name="Ma L.-J."/>
            <person name="Corby-Kistler H."/>
            <person name="Broz K."/>
            <person name="Gale L.R."/>
            <person name="Jonkers W."/>
            <person name="O'Donnell K."/>
            <person name="Ploetz R."/>
            <person name="Steinberg C."/>
            <person name="Schwartz D.C."/>
            <person name="VanEtten H."/>
            <person name="Zhou S."/>
            <person name="Young S.K."/>
            <person name="Zeng Q."/>
            <person name="Gargeya S."/>
            <person name="Fitzgerald M."/>
            <person name="Abouelleil A."/>
            <person name="Alvarado L."/>
            <person name="Chapman S.B."/>
            <person name="Gainer-Dewar J."/>
            <person name="Goldberg J."/>
            <person name="Griggs A."/>
            <person name="Gujja S."/>
            <person name="Hansen M."/>
            <person name="Howarth C."/>
            <person name="Imamovic A."/>
            <person name="Ireland A."/>
            <person name="Larimer J."/>
            <person name="McCowan C."/>
            <person name="Murphy C."/>
            <person name="Pearson M."/>
            <person name="Poon T.W."/>
            <person name="Priest M."/>
            <person name="Roberts A."/>
            <person name="Saif S."/>
            <person name="Shea T."/>
            <person name="Sykes S."/>
            <person name="Wortman J."/>
            <person name="Nusbaum C."/>
            <person name="Birren B."/>
        </authorList>
    </citation>
    <scope>NUCLEOTIDE SEQUENCE</scope>
    <source>
        <strain evidence="2">HDV247</strain>
    </source>
</reference>
<feature type="region of interest" description="Disordered" evidence="1">
    <location>
        <begin position="63"/>
        <end position="85"/>
    </location>
</feature>
<feature type="region of interest" description="Disordered" evidence="1">
    <location>
        <begin position="20"/>
        <end position="42"/>
    </location>
</feature>
<evidence type="ECO:0000256" key="1">
    <source>
        <dbReference type="SAM" id="MobiDB-lite"/>
    </source>
</evidence>
<proteinExistence type="predicted"/>
<dbReference type="AlphaFoldDB" id="W9NPV4"/>
<dbReference type="Proteomes" id="UP000030751">
    <property type="component" value="Unassembled WGS sequence"/>
</dbReference>
<accession>W9NPV4</accession>